<sequence>MGNCRICGKKTLGDYQYCIQCNPRETPKKQQGGTVDRHYSQVNVNARLKPDYLKEGYYNDQGYLRKEIFTKEAEMVAGVLAAGGMTSASLRRFYNKLRDIYTRYKDNKNFDEIKPDLYKFYPNANYAVRRKTATVPEAFLIFINTNVALAEQSPRNLIGFVEHFQSVVAYFKDNEGRRN</sequence>
<dbReference type="RefSeq" id="WP_008410711.1">
    <property type="nucleotide sequence ID" value="NZ_CAOS01000004.1"/>
</dbReference>
<keyword evidence="4" id="KW-0694">RNA-binding</keyword>
<protein>
    <recommendedName>
        <fullName evidence="3">CRISPR system Cms protein Csm2</fullName>
    </recommendedName>
    <alternativeName>
        <fullName evidence="6">CRISPR type III A-associated protein Csm2</fullName>
    </alternativeName>
</protein>
<dbReference type="OrthoDB" id="1751417at2"/>
<evidence type="ECO:0000313" key="8">
    <source>
        <dbReference type="Proteomes" id="UP000009315"/>
    </source>
</evidence>
<organism evidence="7 8">
    <name type="scientific">Desulforamulus hydrothermalis Lam5 = DSM 18033</name>
    <dbReference type="NCBI Taxonomy" id="1121428"/>
    <lineage>
        <taxon>Bacteria</taxon>
        <taxon>Bacillati</taxon>
        <taxon>Bacillota</taxon>
        <taxon>Clostridia</taxon>
        <taxon>Eubacteriales</taxon>
        <taxon>Peptococcaceae</taxon>
        <taxon>Desulforamulus</taxon>
    </lineage>
</organism>
<dbReference type="GO" id="GO:0003723">
    <property type="term" value="F:RNA binding"/>
    <property type="evidence" value="ECO:0007669"/>
    <property type="project" value="UniProtKB-KW"/>
</dbReference>
<dbReference type="GO" id="GO:0051607">
    <property type="term" value="P:defense response to virus"/>
    <property type="evidence" value="ECO:0007669"/>
    <property type="project" value="UniProtKB-KW"/>
</dbReference>
<accession>K8EGA5</accession>
<comment type="function">
    <text evidence="1">This subunit may be involved in monitoring complementarity of crRNA and target RNA.</text>
</comment>
<evidence type="ECO:0000256" key="2">
    <source>
        <dbReference type="ARBA" id="ARBA00006896"/>
    </source>
</evidence>
<name>K8EGA5_9FIRM</name>
<dbReference type="AlphaFoldDB" id="K8EGA5"/>
<dbReference type="Proteomes" id="UP000009315">
    <property type="component" value="Unassembled WGS sequence"/>
</dbReference>
<evidence type="ECO:0000256" key="5">
    <source>
        <dbReference type="ARBA" id="ARBA00023118"/>
    </source>
</evidence>
<evidence type="ECO:0000256" key="1">
    <source>
        <dbReference type="ARBA" id="ARBA00003640"/>
    </source>
</evidence>
<proteinExistence type="inferred from homology"/>
<comment type="similarity">
    <text evidence="2">Belongs to the CRISPR-associated Csm2 family.</text>
</comment>
<evidence type="ECO:0000313" key="7">
    <source>
        <dbReference type="EMBL" id="CCO07706.1"/>
    </source>
</evidence>
<evidence type="ECO:0000256" key="6">
    <source>
        <dbReference type="ARBA" id="ARBA00031723"/>
    </source>
</evidence>
<evidence type="ECO:0000256" key="3">
    <source>
        <dbReference type="ARBA" id="ARBA00016118"/>
    </source>
</evidence>
<comment type="caution">
    <text evidence="7">The sequence shown here is derived from an EMBL/GenBank/DDBJ whole genome shotgun (WGS) entry which is preliminary data.</text>
</comment>
<keyword evidence="8" id="KW-1185">Reference proteome</keyword>
<dbReference type="NCBIfam" id="TIGR01870">
    <property type="entry name" value="cas_TM1810_Csm2"/>
    <property type="match status" value="1"/>
</dbReference>
<dbReference type="EMBL" id="CAOS01000004">
    <property type="protein sequence ID" value="CCO07706.1"/>
    <property type="molecule type" value="Genomic_DNA"/>
</dbReference>
<gene>
    <name evidence="7" type="ORF">DESHY_120070</name>
</gene>
<dbReference type="InterPro" id="IPR010149">
    <property type="entry name" value="CRISPR-assoc_prot_Csm2_III-A"/>
</dbReference>
<keyword evidence="5" id="KW-0051">Antiviral defense</keyword>
<reference evidence="7 8" key="1">
    <citation type="journal article" date="2013" name="Genome Announc.">
        <title>Genome Sequence of the Sulfate-Reducing Bacterium Desulfotomaculum hydrothermale Lam5(T).</title>
        <authorList>
            <person name="Amin O."/>
            <person name="Fardeau M.L."/>
            <person name="Valette O."/>
            <person name="Hirschler-Rea A."/>
            <person name="Barbe V."/>
            <person name="Medigue C."/>
            <person name="Vacherie B."/>
            <person name="Ollivier B."/>
            <person name="Bertin P.N."/>
            <person name="Dolla A."/>
        </authorList>
    </citation>
    <scope>NUCLEOTIDE SEQUENCE [LARGE SCALE GENOMIC DNA]</scope>
    <source>
        <strain evidence="8">Lam5 / DSM 18033</strain>
    </source>
</reference>
<dbReference type="Pfam" id="PF03750">
    <property type="entry name" value="Csm2_III-A"/>
    <property type="match status" value="1"/>
</dbReference>
<dbReference type="STRING" id="1121428.DESHY_120070"/>
<evidence type="ECO:0000256" key="4">
    <source>
        <dbReference type="ARBA" id="ARBA00022884"/>
    </source>
</evidence>